<comment type="caution">
    <text evidence="1">The sequence shown here is derived from an EMBL/GenBank/DDBJ whole genome shotgun (WGS) entry which is preliminary data.</text>
</comment>
<sequence length="46" mass="5556">MEIHFDVAVLIWFETHEADYHYDDYDESIVWMMAHCRGDLAKAMIH</sequence>
<organism evidence="1 2">
    <name type="scientific">Murimonas intestini</name>
    <dbReference type="NCBI Taxonomy" id="1337051"/>
    <lineage>
        <taxon>Bacteria</taxon>
        <taxon>Bacillati</taxon>
        <taxon>Bacillota</taxon>
        <taxon>Clostridia</taxon>
        <taxon>Lachnospirales</taxon>
        <taxon>Lachnospiraceae</taxon>
        <taxon>Murimonas</taxon>
    </lineage>
</organism>
<dbReference type="AlphaFoldDB" id="A0AB73T067"/>
<proteinExistence type="predicted"/>
<evidence type="ECO:0000313" key="1">
    <source>
        <dbReference type="EMBL" id="PWJ73132.1"/>
    </source>
</evidence>
<accession>A0AB73T067</accession>
<name>A0AB73T067_9FIRM</name>
<reference evidence="1 2" key="1">
    <citation type="submission" date="2018-05" db="EMBL/GenBank/DDBJ databases">
        <authorList>
            <person name="Goeker M."/>
            <person name="Huntemann M."/>
            <person name="Clum A."/>
            <person name="Pillay M."/>
            <person name="Palaniappan K."/>
            <person name="Varghese N."/>
            <person name="Mikhailova N."/>
            <person name="Stamatis D."/>
            <person name="Reddy T."/>
            <person name="Daum C."/>
            <person name="Shapiro N."/>
            <person name="Ivanova N."/>
            <person name="Kyrpides N."/>
            <person name="Woyke T."/>
        </authorList>
    </citation>
    <scope>NUCLEOTIDE SEQUENCE [LARGE SCALE GENOMIC DNA]</scope>
    <source>
        <strain evidence="1 2">DSM 26524</strain>
    </source>
</reference>
<dbReference type="Proteomes" id="UP000245412">
    <property type="component" value="Unassembled WGS sequence"/>
</dbReference>
<dbReference type="EMBL" id="QGGY01000014">
    <property type="protein sequence ID" value="PWJ73132.1"/>
    <property type="molecule type" value="Genomic_DNA"/>
</dbReference>
<protein>
    <submittedName>
        <fullName evidence="1">Uncharacterized protein</fullName>
    </submittedName>
</protein>
<evidence type="ECO:0000313" key="2">
    <source>
        <dbReference type="Proteomes" id="UP000245412"/>
    </source>
</evidence>
<gene>
    <name evidence="1" type="ORF">C7383_114100</name>
</gene>
<keyword evidence="2" id="KW-1185">Reference proteome</keyword>